<evidence type="ECO:0000313" key="3">
    <source>
        <dbReference type="Proteomes" id="UP000192923"/>
    </source>
</evidence>
<dbReference type="InterPro" id="IPR036513">
    <property type="entry name" value="STAS_dom_sf"/>
</dbReference>
<dbReference type="SUPFAM" id="SSF52091">
    <property type="entry name" value="SpoIIaa-like"/>
    <property type="match status" value="1"/>
</dbReference>
<dbReference type="RefSeq" id="WP_085211218.1">
    <property type="nucleotide sequence ID" value="NZ_FXAM01000001.1"/>
</dbReference>
<feature type="domain" description="STAS" evidence="1">
    <location>
        <begin position="14"/>
        <end position="100"/>
    </location>
</feature>
<gene>
    <name evidence="2" type="ORF">SAMN02949497_1428</name>
</gene>
<proteinExistence type="predicted"/>
<accession>A0A1Y6CUN0</accession>
<dbReference type="Pfam" id="PF13466">
    <property type="entry name" value="STAS_2"/>
    <property type="match status" value="1"/>
</dbReference>
<dbReference type="GO" id="GO:0043856">
    <property type="term" value="F:anti-sigma factor antagonist activity"/>
    <property type="evidence" value="ECO:0007669"/>
    <property type="project" value="TreeGrafter"/>
</dbReference>
<dbReference type="EMBL" id="FXAM01000001">
    <property type="protein sequence ID" value="SMF94121.1"/>
    <property type="molecule type" value="Genomic_DNA"/>
</dbReference>
<dbReference type="Proteomes" id="UP000192923">
    <property type="component" value="Unassembled WGS sequence"/>
</dbReference>
<keyword evidence="3" id="KW-1185">Reference proteome</keyword>
<dbReference type="PROSITE" id="PS50801">
    <property type="entry name" value="STAS"/>
    <property type="match status" value="1"/>
</dbReference>
<name>A0A1Y6CUN0_9GAMM</name>
<dbReference type="STRING" id="1760988.SAMN02949497_1428"/>
<dbReference type="InterPro" id="IPR058548">
    <property type="entry name" value="MlaB-like_STAS"/>
</dbReference>
<evidence type="ECO:0000313" key="2">
    <source>
        <dbReference type="EMBL" id="SMF94121.1"/>
    </source>
</evidence>
<dbReference type="PANTHER" id="PTHR33495">
    <property type="entry name" value="ANTI-SIGMA FACTOR ANTAGONIST TM_1081-RELATED-RELATED"/>
    <property type="match status" value="1"/>
</dbReference>
<dbReference type="OrthoDB" id="278639at2"/>
<protein>
    <submittedName>
        <fullName evidence="2">Anti-anti-sigma factor</fullName>
    </submittedName>
</protein>
<dbReference type="Gene3D" id="3.30.750.24">
    <property type="entry name" value="STAS domain"/>
    <property type="match status" value="1"/>
</dbReference>
<evidence type="ECO:0000259" key="1">
    <source>
        <dbReference type="PROSITE" id="PS50801"/>
    </source>
</evidence>
<dbReference type="AlphaFoldDB" id="A0A1Y6CUN0"/>
<dbReference type="CDD" id="cd07043">
    <property type="entry name" value="STAS_anti-anti-sigma_factors"/>
    <property type="match status" value="1"/>
</dbReference>
<sequence length="100" mass="10909">MTISSQLSGDGAEMILRIDGRFDFSQHQAFRAALEAAGGARSFVVDLGHSEYMDSAALGMLLLLLEKAGGSRERVRIVNPNPNVRKILEIANFDKLFTLA</sequence>
<organism evidence="2 3">
    <name type="scientific">Methylomagnum ishizawai</name>
    <dbReference type="NCBI Taxonomy" id="1760988"/>
    <lineage>
        <taxon>Bacteria</taxon>
        <taxon>Pseudomonadati</taxon>
        <taxon>Pseudomonadota</taxon>
        <taxon>Gammaproteobacteria</taxon>
        <taxon>Methylococcales</taxon>
        <taxon>Methylococcaceae</taxon>
        <taxon>Methylomagnum</taxon>
    </lineage>
</organism>
<reference evidence="2 3" key="1">
    <citation type="submission" date="2016-12" db="EMBL/GenBank/DDBJ databases">
        <authorList>
            <person name="Song W.-J."/>
            <person name="Kurnit D.M."/>
        </authorList>
    </citation>
    <scope>NUCLEOTIDE SEQUENCE [LARGE SCALE GENOMIC DNA]</scope>
    <source>
        <strain evidence="2 3">175</strain>
    </source>
</reference>
<dbReference type="InterPro" id="IPR002645">
    <property type="entry name" value="STAS_dom"/>
</dbReference>
<dbReference type="PANTHER" id="PTHR33495:SF15">
    <property type="entry name" value="STAS DOMAIN-CONTAINING PROTEIN"/>
    <property type="match status" value="1"/>
</dbReference>